<comment type="caution">
    <text evidence="2">The sequence shown here is derived from an EMBL/GenBank/DDBJ whole genome shotgun (WGS) entry which is preliminary data.</text>
</comment>
<dbReference type="InterPro" id="IPR045023">
    <property type="entry name" value="FATA/B"/>
</dbReference>
<dbReference type="GO" id="GO:0016297">
    <property type="term" value="F:fatty acyl-[ACP] hydrolase activity"/>
    <property type="evidence" value="ECO:0007669"/>
    <property type="project" value="InterPro"/>
</dbReference>
<feature type="domain" description="Acyl-ACP thioesterase-like C-terminal" evidence="1">
    <location>
        <begin position="20"/>
        <end position="116"/>
    </location>
</feature>
<dbReference type="InterPro" id="IPR049427">
    <property type="entry name" value="Acyl-ACP_TE_C"/>
</dbReference>
<dbReference type="EMBL" id="JAJJMA010308682">
    <property type="protein sequence ID" value="MCL7048828.1"/>
    <property type="molecule type" value="Genomic_DNA"/>
</dbReference>
<dbReference type="SUPFAM" id="SSF54637">
    <property type="entry name" value="Thioesterase/thiol ester dehydrase-isomerase"/>
    <property type="match status" value="1"/>
</dbReference>
<reference evidence="2" key="1">
    <citation type="submission" date="2022-03" db="EMBL/GenBank/DDBJ databases">
        <title>A functionally conserved STORR gene fusion in Papaver species that diverged 16.8 million years ago.</title>
        <authorList>
            <person name="Catania T."/>
        </authorList>
    </citation>
    <scope>NUCLEOTIDE SEQUENCE</scope>
    <source>
        <strain evidence="2">S-191538</strain>
    </source>
</reference>
<protein>
    <recommendedName>
        <fullName evidence="1">Acyl-ACP thioesterase-like C-terminal domain-containing protein</fullName>
    </recommendedName>
</protein>
<organism evidence="2 3">
    <name type="scientific">Papaver nudicaule</name>
    <name type="common">Iceland poppy</name>
    <dbReference type="NCBI Taxonomy" id="74823"/>
    <lineage>
        <taxon>Eukaryota</taxon>
        <taxon>Viridiplantae</taxon>
        <taxon>Streptophyta</taxon>
        <taxon>Embryophyta</taxon>
        <taxon>Tracheophyta</taxon>
        <taxon>Spermatophyta</taxon>
        <taxon>Magnoliopsida</taxon>
        <taxon>Ranunculales</taxon>
        <taxon>Papaveraceae</taxon>
        <taxon>Papaveroideae</taxon>
        <taxon>Papaver</taxon>
    </lineage>
</organism>
<name>A0AA41VWQ6_PAPNU</name>
<evidence type="ECO:0000259" key="1">
    <source>
        <dbReference type="Pfam" id="PF20791"/>
    </source>
</evidence>
<proteinExistence type="predicted"/>
<accession>A0AA41VWQ6</accession>
<dbReference type="PANTHER" id="PTHR31727:SF2">
    <property type="entry name" value="PALMITOYL-ACYL CARRIER PROTEIN THIOESTERASE, CHLOROPLASTIC"/>
    <property type="match status" value="1"/>
</dbReference>
<dbReference type="Proteomes" id="UP001177140">
    <property type="component" value="Unassembled WGS sequence"/>
</dbReference>
<dbReference type="AlphaFoldDB" id="A0AA41VWQ6"/>
<dbReference type="PANTHER" id="PTHR31727">
    <property type="entry name" value="OLEOYL-ACYL CARRIER PROTEIN THIOESTERASE 1, CHLOROPLASTIC"/>
    <property type="match status" value="1"/>
</dbReference>
<dbReference type="Gene3D" id="3.10.129.10">
    <property type="entry name" value="Hotdog Thioesterase"/>
    <property type="match status" value="1"/>
</dbReference>
<sequence>MDYHIWDDIKLSKLDDSTADFVQTGLIARWCHLDVNQHVSFAKYLEWFLENAPTLILESRELYDLALEFRTECGVGDELKSFIRVVEAGEDGYTECQHMLQLDNGKEVTRGRTKWRPAEP</sequence>
<evidence type="ECO:0000313" key="2">
    <source>
        <dbReference type="EMBL" id="MCL7048828.1"/>
    </source>
</evidence>
<gene>
    <name evidence="2" type="ORF">MKW94_016115</name>
</gene>
<evidence type="ECO:0000313" key="3">
    <source>
        <dbReference type="Proteomes" id="UP001177140"/>
    </source>
</evidence>
<dbReference type="GO" id="GO:0000036">
    <property type="term" value="F:acyl carrier activity"/>
    <property type="evidence" value="ECO:0007669"/>
    <property type="project" value="TreeGrafter"/>
</dbReference>
<keyword evidence="3" id="KW-1185">Reference proteome</keyword>
<dbReference type="Pfam" id="PF20791">
    <property type="entry name" value="Acyl-ACP_TE_C"/>
    <property type="match status" value="1"/>
</dbReference>
<dbReference type="InterPro" id="IPR029069">
    <property type="entry name" value="HotDog_dom_sf"/>
</dbReference>